<reference evidence="3" key="1">
    <citation type="submission" date="2014-09" db="EMBL/GenBank/DDBJ databases">
        <title>Whole genome shotgun sequence of Streptomyces sp. NBRC 110027.</title>
        <authorList>
            <person name="Komaki H."/>
            <person name="Ichikawa N."/>
            <person name="Katano-Makiyama Y."/>
            <person name="Hosoyama A."/>
            <person name="Hashimoto M."/>
            <person name="Uohara A."/>
            <person name="Kitahashi Y."/>
            <person name="Ohji S."/>
            <person name="Kimura A."/>
            <person name="Yamazoe A."/>
            <person name="Igarashi Y."/>
            <person name="Fujita N."/>
        </authorList>
    </citation>
    <scope>NUCLEOTIDE SEQUENCE [LARGE SCALE GENOMIC DNA]</scope>
    <source>
        <strain evidence="3">NBRC 110027</strain>
    </source>
</reference>
<dbReference type="EMBL" id="BBNO01000003">
    <property type="protein sequence ID" value="GAO08002.1"/>
    <property type="molecule type" value="Genomic_DNA"/>
</dbReference>
<keyword evidence="3" id="KW-1185">Reference proteome</keyword>
<protein>
    <submittedName>
        <fullName evidence="2">Uncharacterized protein</fullName>
    </submittedName>
</protein>
<comment type="caution">
    <text evidence="2">The sequence shown here is derived from an EMBL/GenBank/DDBJ whole genome shotgun (WGS) entry which is preliminary data.</text>
</comment>
<reference evidence="2 3" key="2">
    <citation type="journal article" date="2015" name="Stand. Genomic Sci.">
        <title>Draft genome sequence of marine-derived Streptomyces sp. TP-A0598, a producer of anti-MRSA antibiotic lydicamycins.</title>
        <authorList>
            <person name="Komaki H."/>
            <person name="Ichikawa N."/>
            <person name="Hosoyama A."/>
            <person name="Fujita N."/>
            <person name="Igarashi Y."/>
        </authorList>
    </citation>
    <scope>NUCLEOTIDE SEQUENCE [LARGE SCALE GENOMIC DNA]</scope>
    <source>
        <strain evidence="2 3">NBRC 110027</strain>
    </source>
</reference>
<dbReference type="Proteomes" id="UP000048965">
    <property type="component" value="Unassembled WGS sequence"/>
</dbReference>
<evidence type="ECO:0000256" key="1">
    <source>
        <dbReference type="SAM" id="MobiDB-lite"/>
    </source>
</evidence>
<dbReference type="AlphaFoldDB" id="A0A0P4R656"/>
<organism evidence="2 3">
    <name type="scientific">Streptomyces lydicamycinicus</name>
    <dbReference type="NCBI Taxonomy" id="1546107"/>
    <lineage>
        <taxon>Bacteria</taxon>
        <taxon>Bacillati</taxon>
        <taxon>Actinomycetota</taxon>
        <taxon>Actinomycetes</taxon>
        <taxon>Kitasatosporales</taxon>
        <taxon>Streptomycetaceae</taxon>
        <taxon>Streptomyces</taxon>
    </lineage>
</organism>
<gene>
    <name evidence="2" type="ORF">TPA0598_03_04630</name>
</gene>
<proteinExistence type="predicted"/>
<name>A0A0P4R656_9ACTN</name>
<sequence length="101" mass="11762">MSRTDKTKPLWVRHAEHHPRPVHDHRYGACDLPPHPAQEDTDTRCRWEDPGMLLLGRTCCAGCNVRACIKERQQMVKADNRKERYAGRRTARRFVAGVDRD</sequence>
<dbReference type="RefSeq" id="WP_042152997.1">
    <property type="nucleotide sequence ID" value="NZ_BBNO01000003.1"/>
</dbReference>
<accession>A0A0P4R656</accession>
<feature type="region of interest" description="Disordered" evidence="1">
    <location>
        <begin position="22"/>
        <end position="42"/>
    </location>
</feature>
<evidence type="ECO:0000313" key="3">
    <source>
        <dbReference type="Proteomes" id="UP000048965"/>
    </source>
</evidence>
<dbReference type="OrthoDB" id="3380505at2"/>
<evidence type="ECO:0000313" key="2">
    <source>
        <dbReference type="EMBL" id="GAO08002.1"/>
    </source>
</evidence>